<protein>
    <recommendedName>
        <fullName evidence="6">Protein kinase domain-containing protein</fullName>
    </recommendedName>
</protein>
<dbReference type="GO" id="GO:0005886">
    <property type="term" value="C:plasma membrane"/>
    <property type="evidence" value="ECO:0007669"/>
    <property type="project" value="TreeGrafter"/>
</dbReference>
<sequence>MASIVSCLISCAKSYYFLFSIHGQLIVVAYSGYMSPEYAMHGQFSAKSDVFSFGVLVLEIISGKKNNNFYQSDGAPDLLSYSWKLWREGTPLCLMDPILEGSHSRNEVTRCIHIALLCVQNDPDARPSMATVILMLNSYSSSLSLPQQPGFLGQNRTGSNIFKELESDQSTSQSIQWSINEASITQLDPR</sequence>
<dbReference type="SUPFAM" id="SSF56112">
    <property type="entry name" value="Protein kinase-like (PK-like)"/>
    <property type="match status" value="1"/>
</dbReference>
<evidence type="ECO:0000313" key="7">
    <source>
        <dbReference type="EMBL" id="KAF7119984.1"/>
    </source>
</evidence>
<evidence type="ECO:0000259" key="6">
    <source>
        <dbReference type="PROSITE" id="PS50011"/>
    </source>
</evidence>
<keyword evidence="2" id="KW-0808">Transferase</keyword>
<dbReference type="InterPro" id="IPR011009">
    <property type="entry name" value="Kinase-like_dom_sf"/>
</dbReference>
<dbReference type="PROSITE" id="PS50011">
    <property type="entry name" value="PROTEIN_KINASE_DOM"/>
    <property type="match status" value="1"/>
</dbReference>
<keyword evidence="1" id="KW-0723">Serine/threonine-protein kinase</keyword>
<organism evidence="7 8">
    <name type="scientific">Rhododendron simsii</name>
    <name type="common">Sims's rhododendron</name>
    <dbReference type="NCBI Taxonomy" id="118357"/>
    <lineage>
        <taxon>Eukaryota</taxon>
        <taxon>Viridiplantae</taxon>
        <taxon>Streptophyta</taxon>
        <taxon>Embryophyta</taxon>
        <taxon>Tracheophyta</taxon>
        <taxon>Spermatophyta</taxon>
        <taxon>Magnoliopsida</taxon>
        <taxon>eudicotyledons</taxon>
        <taxon>Gunneridae</taxon>
        <taxon>Pentapetalae</taxon>
        <taxon>asterids</taxon>
        <taxon>Ericales</taxon>
        <taxon>Ericaceae</taxon>
        <taxon>Ericoideae</taxon>
        <taxon>Rhodoreae</taxon>
        <taxon>Rhododendron</taxon>
    </lineage>
</organism>
<dbReference type="PANTHER" id="PTHR27002:SF1050">
    <property type="entry name" value="CYSTEINE-RICH RECEPTOR-LIKE PROTEIN KINASE 5"/>
    <property type="match status" value="1"/>
</dbReference>
<dbReference type="Gene3D" id="1.10.510.10">
    <property type="entry name" value="Transferase(Phosphotransferase) domain 1"/>
    <property type="match status" value="1"/>
</dbReference>
<name>A0A834FYM4_RHOSS</name>
<gene>
    <name evidence="7" type="ORF">RHSIM_Rhsim13G0161200</name>
</gene>
<evidence type="ECO:0000256" key="3">
    <source>
        <dbReference type="ARBA" id="ARBA00022741"/>
    </source>
</evidence>
<keyword evidence="4" id="KW-0418">Kinase</keyword>
<dbReference type="AlphaFoldDB" id="A0A834FYM4"/>
<evidence type="ECO:0000256" key="5">
    <source>
        <dbReference type="ARBA" id="ARBA00022840"/>
    </source>
</evidence>
<comment type="caution">
    <text evidence="7">The sequence shown here is derived from an EMBL/GenBank/DDBJ whole genome shotgun (WGS) entry which is preliminary data.</text>
</comment>
<dbReference type="EMBL" id="WJXA01000013">
    <property type="protein sequence ID" value="KAF7119984.1"/>
    <property type="molecule type" value="Genomic_DNA"/>
</dbReference>
<keyword evidence="5" id="KW-0067">ATP-binding</keyword>
<evidence type="ECO:0000256" key="1">
    <source>
        <dbReference type="ARBA" id="ARBA00022527"/>
    </source>
</evidence>
<dbReference type="Pfam" id="PF07714">
    <property type="entry name" value="PK_Tyr_Ser-Thr"/>
    <property type="match status" value="1"/>
</dbReference>
<proteinExistence type="predicted"/>
<dbReference type="FunFam" id="1.10.510.10:FF:001722">
    <property type="entry name" value="G-type lectin S-receptor-like serine/threonine-protein kinase B120"/>
    <property type="match status" value="1"/>
</dbReference>
<dbReference type="PANTHER" id="PTHR27002">
    <property type="entry name" value="RECEPTOR-LIKE SERINE/THREONINE-PROTEIN KINASE SD1-8"/>
    <property type="match status" value="1"/>
</dbReference>
<evidence type="ECO:0000256" key="4">
    <source>
        <dbReference type="ARBA" id="ARBA00022777"/>
    </source>
</evidence>
<accession>A0A834FYM4</accession>
<evidence type="ECO:0000256" key="2">
    <source>
        <dbReference type="ARBA" id="ARBA00022679"/>
    </source>
</evidence>
<dbReference type="GO" id="GO:0042742">
    <property type="term" value="P:defense response to bacterium"/>
    <property type="evidence" value="ECO:0007669"/>
    <property type="project" value="TreeGrafter"/>
</dbReference>
<evidence type="ECO:0000313" key="8">
    <source>
        <dbReference type="Proteomes" id="UP000626092"/>
    </source>
</evidence>
<dbReference type="InterPro" id="IPR000719">
    <property type="entry name" value="Prot_kinase_dom"/>
</dbReference>
<keyword evidence="8" id="KW-1185">Reference proteome</keyword>
<dbReference type="Proteomes" id="UP000626092">
    <property type="component" value="Unassembled WGS sequence"/>
</dbReference>
<keyword evidence="3" id="KW-0547">Nucleotide-binding</keyword>
<dbReference type="GO" id="GO:0005524">
    <property type="term" value="F:ATP binding"/>
    <property type="evidence" value="ECO:0007669"/>
    <property type="project" value="UniProtKB-KW"/>
</dbReference>
<dbReference type="InterPro" id="IPR001245">
    <property type="entry name" value="Ser-Thr/Tyr_kinase_cat_dom"/>
</dbReference>
<dbReference type="GO" id="GO:0004674">
    <property type="term" value="F:protein serine/threonine kinase activity"/>
    <property type="evidence" value="ECO:0007669"/>
    <property type="project" value="UniProtKB-KW"/>
</dbReference>
<feature type="domain" description="Protein kinase" evidence="6">
    <location>
        <begin position="1"/>
        <end position="140"/>
    </location>
</feature>
<reference evidence="7" key="1">
    <citation type="submission" date="2019-11" db="EMBL/GenBank/DDBJ databases">
        <authorList>
            <person name="Liu Y."/>
            <person name="Hou J."/>
            <person name="Li T.-Q."/>
            <person name="Guan C.-H."/>
            <person name="Wu X."/>
            <person name="Wu H.-Z."/>
            <person name="Ling F."/>
            <person name="Zhang R."/>
            <person name="Shi X.-G."/>
            <person name="Ren J.-P."/>
            <person name="Chen E.-F."/>
            <person name="Sun J.-M."/>
        </authorList>
    </citation>
    <scope>NUCLEOTIDE SEQUENCE</scope>
    <source>
        <strain evidence="7">Adult_tree_wgs_1</strain>
        <tissue evidence="7">Leaves</tissue>
    </source>
</reference>
<dbReference type="OrthoDB" id="688481at2759"/>